<dbReference type="Proteomes" id="UP000192266">
    <property type="component" value="Unassembled WGS sequence"/>
</dbReference>
<dbReference type="EMBL" id="FWWW01000122">
    <property type="protein sequence ID" value="SMC00707.1"/>
    <property type="molecule type" value="Genomic_DNA"/>
</dbReference>
<accession>A0A1W1W519</accession>
<evidence type="ECO:0000313" key="3">
    <source>
        <dbReference type="Proteomes" id="UP000192266"/>
    </source>
</evidence>
<feature type="region of interest" description="Disordered" evidence="1">
    <location>
        <begin position="1"/>
        <end position="28"/>
    </location>
</feature>
<reference evidence="2 3" key="1">
    <citation type="submission" date="2017-04" db="EMBL/GenBank/DDBJ databases">
        <authorList>
            <person name="Afonso C.L."/>
            <person name="Miller P.J."/>
            <person name="Scott M.A."/>
            <person name="Spackman E."/>
            <person name="Goraichik I."/>
            <person name="Dimitrov K.M."/>
            <person name="Suarez D.L."/>
            <person name="Swayne D.E."/>
        </authorList>
    </citation>
    <scope>NUCLEOTIDE SEQUENCE [LARGE SCALE GENOMIC DNA]</scope>
    <source>
        <strain evidence="2 3">DSM 11622</strain>
    </source>
</reference>
<sequence>MHRLRKQQAVQGGQQPGNTQGGDYCPSWAQGTVLSFKKKKLDPSDGAK</sequence>
<name>A0A1W1W519_9BACT</name>
<evidence type="ECO:0000313" key="2">
    <source>
        <dbReference type="EMBL" id="SMC00707.1"/>
    </source>
</evidence>
<keyword evidence="3" id="KW-1185">Reference proteome</keyword>
<dbReference type="RefSeq" id="WP_234997606.1">
    <property type="nucleotide sequence ID" value="NZ_FWWW01000122.1"/>
</dbReference>
<proteinExistence type="predicted"/>
<dbReference type="AlphaFoldDB" id="A0A1W1W519"/>
<dbReference type="STRING" id="645990.SAMN00120144_3087"/>
<evidence type="ECO:0000256" key="1">
    <source>
        <dbReference type="SAM" id="MobiDB-lite"/>
    </source>
</evidence>
<protein>
    <submittedName>
        <fullName evidence="2">Uncharacterized protein</fullName>
    </submittedName>
</protein>
<organism evidence="2 3">
    <name type="scientific">Hymenobacter roseosalivarius DSM 11622</name>
    <dbReference type="NCBI Taxonomy" id="645990"/>
    <lineage>
        <taxon>Bacteria</taxon>
        <taxon>Pseudomonadati</taxon>
        <taxon>Bacteroidota</taxon>
        <taxon>Cytophagia</taxon>
        <taxon>Cytophagales</taxon>
        <taxon>Hymenobacteraceae</taxon>
        <taxon>Hymenobacter</taxon>
    </lineage>
</organism>
<gene>
    <name evidence="2" type="ORF">SAMN00120144_3087</name>
</gene>
<feature type="compositionally biased region" description="Low complexity" evidence="1">
    <location>
        <begin position="11"/>
        <end position="22"/>
    </location>
</feature>